<sequence length="131" mass="14970">MPTTFRISHQIDPEKQRLIITVRGRYESTAFIDALIEFYGTIGHPWLYDRIMDMRSADGYVEVTDLLRAGKYLADMAGSPPPPRKRLALISTDPFDKPRLGSMEDMFPKAFIQTFESLDEALDWLDMVPAA</sequence>
<gene>
    <name evidence="1" type="ORF">PQU92_00380</name>
</gene>
<protein>
    <recommendedName>
        <fullName evidence="3">STAS/SEC14 domain-containing protein</fullName>
    </recommendedName>
</protein>
<proteinExistence type="predicted"/>
<dbReference type="EMBL" id="JAQQKX010000001">
    <property type="protein sequence ID" value="MDC7681720.1"/>
    <property type="molecule type" value="Genomic_DNA"/>
</dbReference>
<name>A0ABT5HNT2_9CAUL</name>
<evidence type="ECO:0000313" key="2">
    <source>
        <dbReference type="Proteomes" id="UP001214854"/>
    </source>
</evidence>
<evidence type="ECO:0000313" key="1">
    <source>
        <dbReference type="EMBL" id="MDC7681720.1"/>
    </source>
</evidence>
<reference evidence="1 2" key="1">
    <citation type="submission" date="2023-01" db="EMBL/GenBank/DDBJ databases">
        <title>Novel species of the genus Asticcacaulis isolated from rivers.</title>
        <authorList>
            <person name="Lu H."/>
        </authorList>
    </citation>
    <scope>NUCLEOTIDE SEQUENCE [LARGE SCALE GENOMIC DNA]</scope>
    <source>
        <strain evidence="1 2">BYS171W</strain>
    </source>
</reference>
<dbReference type="RefSeq" id="WP_272746242.1">
    <property type="nucleotide sequence ID" value="NZ_JAQQKX010000001.1"/>
</dbReference>
<dbReference type="Proteomes" id="UP001214854">
    <property type="component" value="Unassembled WGS sequence"/>
</dbReference>
<comment type="caution">
    <text evidence="1">The sequence shown here is derived from an EMBL/GenBank/DDBJ whole genome shotgun (WGS) entry which is preliminary data.</text>
</comment>
<organism evidence="1 2">
    <name type="scientific">Asticcacaulis aquaticus</name>
    <dbReference type="NCBI Taxonomy" id="2984212"/>
    <lineage>
        <taxon>Bacteria</taxon>
        <taxon>Pseudomonadati</taxon>
        <taxon>Pseudomonadota</taxon>
        <taxon>Alphaproteobacteria</taxon>
        <taxon>Caulobacterales</taxon>
        <taxon>Caulobacteraceae</taxon>
        <taxon>Asticcacaulis</taxon>
    </lineage>
</organism>
<evidence type="ECO:0008006" key="3">
    <source>
        <dbReference type="Google" id="ProtNLM"/>
    </source>
</evidence>
<keyword evidence="2" id="KW-1185">Reference proteome</keyword>
<accession>A0ABT5HNT2</accession>